<dbReference type="OrthoDB" id="7333821at2759"/>
<proteinExistence type="predicted"/>
<reference evidence="1" key="1">
    <citation type="submission" date="2022-03" db="EMBL/GenBank/DDBJ databases">
        <authorList>
            <person name="Sayadi A."/>
        </authorList>
    </citation>
    <scope>NUCLEOTIDE SEQUENCE</scope>
</reference>
<organism evidence="1 2">
    <name type="scientific">Acanthoscelides obtectus</name>
    <name type="common">Bean weevil</name>
    <name type="synonym">Bruchus obtectus</name>
    <dbReference type="NCBI Taxonomy" id="200917"/>
    <lineage>
        <taxon>Eukaryota</taxon>
        <taxon>Metazoa</taxon>
        <taxon>Ecdysozoa</taxon>
        <taxon>Arthropoda</taxon>
        <taxon>Hexapoda</taxon>
        <taxon>Insecta</taxon>
        <taxon>Pterygota</taxon>
        <taxon>Neoptera</taxon>
        <taxon>Endopterygota</taxon>
        <taxon>Coleoptera</taxon>
        <taxon>Polyphaga</taxon>
        <taxon>Cucujiformia</taxon>
        <taxon>Chrysomeloidea</taxon>
        <taxon>Chrysomelidae</taxon>
        <taxon>Bruchinae</taxon>
        <taxon>Bruchini</taxon>
        <taxon>Acanthoscelides</taxon>
    </lineage>
</organism>
<keyword evidence="2" id="KW-1185">Reference proteome</keyword>
<evidence type="ECO:0000313" key="2">
    <source>
        <dbReference type="Proteomes" id="UP001152888"/>
    </source>
</evidence>
<sequence>MAQGYITSYINDYRRHDEKREPPIIPGDMRFDCDDDKALWMDESEFGVGDISDLTKGAAMLKMMRMRRMISTYRQHYCEEKPKQDGSEEMEKKPFAEDLGFENALLENCKILYGRKTKKLLPPVTTSRRINGYMRSSRFYTPLTVYQKVHGQVGYKILERNQQQQ</sequence>
<comment type="caution">
    <text evidence="1">The sequence shown here is derived from an EMBL/GenBank/DDBJ whole genome shotgun (WGS) entry which is preliminary data.</text>
</comment>
<dbReference type="Proteomes" id="UP001152888">
    <property type="component" value="Unassembled WGS sequence"/>
</dbReference>
<accession>A0A9P0PY25</accession>
<dbReference type="EMBL" id="CAKOFQ010007513">
    <property type="protein sequence ID" value="CAH2002825.1"/>
    <property type="molecule type" value="Genomic_DNA"/>
</dbReference>
<gene>
    <name evidence="1" type="ORF">ACAOBT_LOCUS27002</name>
</gene>
<dbReference type="AlphaFoldDB" id="A0A9P0PY25"/>
<evidence type="ECO:0000313" key="1">
    <source>
        <dbReference type="EMBL" id="CAH2002825.1"/>
    </source>
</evidence>
<protein>
    <submittedName>
        <fullName evidence="1">Uncharacterized protein</fullName>
    </submittedName>
</protein>
<name>A0A9P0PY25_ACAOB</name>